<dbReference type="SUPFAM" id="SSF52540">
    <property type="entry name" value="P-loop containing nucleoside triphosphate hydrolases"/>
    <property type="match status" value="1"/>
</dbReference>
<dbReference type="InterPro" id="IPR027417">
    <property type="entry name" value="P-loop_NTPase"/>
</dbReference>
<name>A0AAV9ZHD6_9AGAR</name>
<evidence type="ECO:0000256" key="1">
    <source>
        <dbReference type="ARBA" id="ARBA00022737"/>
    </source>
</evidence>
<keyword evidence="4" id="KW-1185">Reference proteome</keyword>
<dbReference type="PANTHER" id="PTHR10039:SF15">
    <property type="entry name" value="NACHT DOMAIN-CONTAINING PROTEIN"/>
    <property type="match status" value="1"/>
</dbReference>
<evidence type="ECO:0000313" key="4">
    <source>
        <dbReference type="Proteomes" id="UP001362999"/>
    </source>
</evidence>
<dbReference type="Gene3D" id="2.60.40.150">
    <property type="entry name" value="C2 domain"/>
    <property type="match status" value="1"/>
</dbReference>
<dbReference type="InterPro" id="IPR000008">
    <property type="entry name" value="C2_dom"/>
</dbReference>
<protein>
    <recommendedName>
        <fullName evidence="2">C2 domain-containing protein</fullName>
    </recommendedName>
</protein>
<feature type="domain" description="C2" evidence="2">
    <location>
        <begin position="1"/>
        <end position="107"/>
    </location>
</feature>
<dbReference type="Gene3D" id="3.40.50.300">
    <property type="entry name" value="P-loop containing nucleotide triphosphate hydrolases"/>
    <property type="match status" value="1"/>
</dbReference>
<comment type="caution">
    <text evidence="3">The sequence shown here is derived from an EMBL/GenBank/DDBJ whole genome shotgun (WGS) entry which is preliminary data.</text>
</comment>
<gene>
    <name evidence="3" type="ORF">R3P38DRAFT_3457893</name>
</gene>
<dbReference type="PANTHER" id="PTHR10039">
    <property type="entry name" value="AMELOGENIN"/>
    <property type="match status" value="1"/>
</dbReference>
<reference evidence="3 4" key="1">
    <citation type="journal article" date="2024" name="J Genomics">
        <title>Draft genome sequencing and assembly of Favolaschia claudopus CIRM-BRFM 2984 isolated from oak limbs.</title>
        <authorList>
            <person name="Navarro D."/>
            <person name="Drula E."/>
            <person name="Chaduli D."/>
            <person name="Cazenave R."/>
            <person name="Ahrendt S."/>
            <person name="Wang J."/>
            <person name="Lipzen A."/>
            <person name="Daum C."/>
            <person name="Barry K."/>
            <person name="Grigoriev I.V."/>
            <person name="Favel A."/>
            <person name="Rosso M.N."/>
            <person name="Martin F."/>
        </authorList>
    </citation>
    <scope>NUCLEOTIDE SEQUENCE [LARGE SCALE GENOMIC DNA]</scope>
    <source>
        <strain evidence="3 4">CIRM-BRFM 2984</strain>
    </source>
</reference>
<evidence type="ECO:0000259" key="2">
    <source>
        <dbReference type="PROSITE" id="PS50004"/>
    </source>
</evidence>
<dbReference type="Pfam" id="PF24883">
    <property type="entry name" value="NPHP3_N"/>
    <property type="match status" value="1"/>
</dbReference>
<sequence>MSFCVDLEILYARSLPMAHGWLQKPPKPYVQVILPNRTISTPTALVRTDNPVWNHTLTLGLMSINHQISLSFSVKTKSLPFDRCIGTADATLRLSEAPQLIVVNLEVPGRKAVPAGQLAFRVCLKNPLLAGSASIQSANQALQSTPLTSDTISAGSSLFRHADTSTLRSALQSLSEKLSSITNVLNHLSQTALVSMKMSNNIDRFGHNIMLERLRPADNDLSERDQCLTGTRTEILSFISQWLLTPYNETILWVGGLAGSGKSALAASIASRMAGMSRLGAIHFFNPAASTQQSSLVRNLSYQLGLFDSRLGAAIADGLLSNPRVLALPLPDQFHQLVLMPLRSHDMGTEGPIVVILDALDEFGNDLSVLVTSRPEIDIKLAFTTSTVFKHGLRTDTTSNSQDITHYFRVHCRIIVANNLLLKLADDWPGEENLDALCVRSSGLFAWCAAAMKFIETGQDPRERLATVLGNDVDSVVVSPLHALYELVLQQSGLWFDGTFVKDFQWWMGIALLVWQPLPSEVLDEFKEVPDQLPCLHTLRRFACLLSIEEHEPICSLHPSLTEFLTSARYCGMVADRTS</sequence>
<dbReference type="InterPro" id="IPR035892">
    <property type="entry name" value="C2_domain_sf"/>
</dbReference>
<proteinExistence type="predicted"/>
<dbReference type="SUPFAM" id="SSF49562">
    <property type="entry name" value="C2 domain (Calcium/lipid-binding domain, CaLB)"/>
    <property type="match status" value="1"/>
</dbReference>
<evidence type="ECO:0000313" key="3">
    <source>
        <dbReference type="EMBL" id="KAK6983902.1"/>
    </source>
</evidence>
<accession>A0AAV9ZHD6</accession>
<organism evidence="3 4">
    <name type="scientific">Favolaschia claudopus</name>
    <dbReference type="NCBI Taxonomy" id="2862362"/>
    <lineage>
        <taxon>Eukaryota</taxon>
        <taxon>Fungi</taxon>
        <taxon>Dikarya</taxon>
        <taxon>Basidiomycota</taxon>
        <taxon>Agaricomycotina</taxon>
        <taxon>Agaricomycetes</taxon>
        <taxon>Agaricomycetidae</taxon>
        <taxon>Agaricales</taxon>
        <taxon>Marasmiineae</taxon>
        <taxon>Mycenaceae</taxon>
        <taxon>Favolaschia</taxon>
    </lineage>
</organism>
<dbReference type="PROSITE" id="PS50004">
    <property type="entry name" value="C2"/>
    <property type="match status" value="1"/>
</dbReference>
<dbReference type="AlphaFoldDB" id="A0AAV9ZHD6"/>
<dbReference type="InterPro" id="IPR056884">
    <property type="entry name" value="NPHP3-like_N"/>
</dbReference>
<dbReference type="EMBL" id="JAWWNJ010000145">
    <property type="protein sequence ID" value="KAK6983902.1"/>
    <property type="molecule type" value="Genomic_DNA"/>
</dbReference>
<keyword evidence="1" id="KW-0677">Repeat</keyword>
<dbReference type="Proteomes" id="UP001362999">
    <property type="component" value="Unassembled WGS sequence"/>
</dbReference>
<dbReference type="Pfam" id="PF00168">
    <property type="entry name" value="C2"/>
    <property type="match status" value="1"/>
</dbReference>